<dbReference type="Proteomes" id="UP001225906">
    <property type="component" value="Unassembled WGS sequence"/>
</dbReference>
<comment type="caution">
    <text evidence="1">The sequence shown here is derived from an EMBL/GenBank/DDBJ whole genome shotgun (WGS) entry which is preliminary data.</text>
</comment>
<accession>A0ABT9JPH7</accession>
<dbReference type="RefSeq" id="WP_306388100.1">
    <property type="nucleotide sequence ID" value="NZ_JAVCAP010000001.1"/>
</dbReference>
<evidence type="ECO:0000313" key="2">
    <source>
        <dbReference type="Proteomes" id="UP001225906"/>
    </source>
</evidence>
<gene>
    <name evidence="1" type="ORF">Q9291_00905</name>
</gene>
<dbReference type="InterPro" id="IPR018247">
    <property type="entry name" value="EF_Hand_1_Ca_BS"/>
</dbReference>
<dbReference type="EMBL" id="JAVCAP010000001">
    <property type="protein sequence ID" value="MDP8566394.1"/>
    <property type="molecule type" value="Genomic_DNA"/>
</dbReference>
<evidence type="ECO:0008006" key="3">
    <source>
        <dbReference type="Google" id="ProtNLM"/>
    </source>
</evidence>
<organism evidence="1 2">
    <name type="scientific">Methylophilus aquaticus</name>
    <dbReference type="NCBI Taxonomy" id="1971610"/>
    <lineage>
        <taxon>Bacteria</taxon>
        <taxon>Pseudomonadati</taxon>
        <taxon>Pseudomonadota</taxon>
        <taxon>Betaproteobacteria</taxon>
        <taxon>Nitrosomonadales</taxon>
        <taxon>Methylophilaceae</taxon>
        <taxon>Methylophilus</taxon>
    </lineage>
</organism>
<evidence type="ECO:0000313" key="1">
    <source>
        <dbReference type="EMBL" id="MDP8566394.1"/>
    </source>
</evidence>
<name>A0ABT9JPH7_9PROT</name>
<protein>
    <recommendedName>
        <fullName evidence="3">EF-hand domain-containing protein</fullName>
    </recommendedName>
</protein>
<reference evidence="2" key="1">
    <citation type="journal article" date="2019" name="Int. J. Syst. Evol. Microbiol.">
        <title>The Global Catalogue of Microorganisms (GCM) 10K type strain sequencing project: providing services to taxonomists for standard genome sequencing and annotation.</title>
        <authorList>
            <consortium name="The Broad Institute Genomics Platform"/>
            <consortium name="The Broad Institute Genome Sequencing Center for Infectious Disease"/>
            <person name="Wu L."/>
            <person name="Ma J."/>
        </authorList>
    </citation>
    <scope>NUCLEOTIDE SEQUENCE [LARGE SCALE GENOMIC DNA]</scope>
    <source>
        <strain evidence="2">VKM B-3159</strain>
    </source>
</reference>
<sequence length="580" mass="63772">MVEYAILLILLVTLFVGGTELGITALASNKNTEAAKTGISEYADVNQQRLNILNAEKQYLITLAGYGCSVIYLITNDYDETNEVYLKADGSPVTVGSVNISREILVADDNDSSCNRLTDDQIKAGITKENTEYDSLLELLDAIYNPEEDDYIGGNQYIIDDLLSSLYYLANALTSTENSPSQVLKSDKVDKNQDGVLTEEELLNGETFILDSSLQNVADDDKDAEGQLKFKALLLIAHYKLSLMPLDTATNPNLNEAKIAIGAHDDAGFSMPQCTETGYDEGFPDDRYIGREYYDNLGNKRFYSNGGSKVYLFNPLPINVQSCTGNDANRGNLSRLSILIYGYTKPKEQIASTSAEDAKDDFEDITNGFRAGLPKANQAMYSLYKKDINTGNLIPPGKLCASTEDCPNMPSTDLLEDSVGPTGYYRWARASDTSLRFKYSISDVDDEINNGFRPTFQIDCQSAPNPKGTANGMNGNFNDPDCQSGHSKVRIHTRYRKLFEGFLTFGLQELDVPDGDEQNALALFYNPKEVGVTGSKNLVGSVDSEIGPLGRNGLPTVKQFKDFRGCYEVDVETNQVSACN</sequence>
<proteinExistence type="predicted"/>
<dbReference type="PROSITE" id="PS00018">
    <property type="entry name" value="EF_HAND_1"/>
    <property type="match status" value="1"/>
</dbReference>
<keyword evidence="2" id="KW-1185">Reference proteome</keyword>